<dbReference type="GO" id="GO:0016020">
    <property type="term" value="C:membrane"/>
    <property type="evidence" value="ECO:0007669"/>
    <property type="project" value="InterPro"/>
</dbReference>
<keyword evidence="3 4" id="KW-0472">Membrane</keyword>
<keyword evidence="6" id="KW-1185">Reference proteome</keyword>
<evidence type="ECO:0000256" key="4">
    <source>
        <dbReference type="SAM" id="Phobius"/>
    </source>
</evidence>
<dbReference type="EMBL" id="JAHUZN010000002">
    <property type="protein sequence ID" value="KAG8500252.1"/>
    <property type="molecule type" value="Genomic_DNA"/>
</dbReference>
<evidence type="ECO:0000313" key="6">
    <source>
        <dbReference type="Proteomes" id="UP000701853"/>
    </source>
</evidence>
<evidence type="ECO:0000256" key="1">
    <source>
        <dbReference type="ARBA" id="ARBA00022692"/>
    </source>
</evidence>
<gene>
    <name evidence="5" type="ORF">CXB51_004529</name>
</gene>
<name>A0A8J5ZFN5_9ROSI</name>
<evidence type="ECO:0000256" key="3">
    <source>
        <dbReference type="ARBA" id="ARBA00023136"/>
    </source>
</evidence>
<comment type="caution">
    <text evidence="5">The sequence shown here is derived from an EMBL/GenBank/DDBJ whole genome shotgun (WGS) entry which is preliminary data.</text>
</comment>
<feature type="transmembrane region" description="Helical" evidence="4">
    <location>
        <begin position="39"/>
        <end position="57"/>
    </location>
</feature>
<reference evidence="5 6" key="1">
    <citation type="journal article" date="2021" name="bioRxiv">
        <title>The Gossypium anomalum genome as a resource for cotton improvement and evolutionary analysis of hybrid incompatibility.</title>
        <authorList>
            <person name="Grover C.E."/>
            <person name="Yuan D."/>
            <person name="Arick M.A."/>
            <person name="Miller E.R."/>
            <person name="Hu G."/>
            <person name="Peterson D.G."/>
            <person name="Wendel J.F."/>
            <person name="Udall J.A."/>
        </authorList>
    </citation>
    <scope>NUCLEOTIDE SEQUENCE [LARGE SCALE GENOMIC DNA]</scope>
    <source>
        <strain evidence="5">JFW-Udall</strain>
        <tissue evidence="5">Leaf</tissue>
    </source>
</reference>
<keyword evidence="2 4" id="KW-1133">Transmembrane helix</keyword>
<proteinExistence type="predicted"/>
<feature type="transmembrane region" description="Helical" evidence="4">
    <location>
        <begin position="106"/>
        <end position="124"/>
    </location>
</feature>
<evidence type="ECO:0000256" key="2">
    <source>
        <dbReference type="ARBA" id="ARBA00022989"/>
    </source>
</evidence>
<protein>
    <recommendedName>
        <fullName evidence="7">WAT1-related protein</fullName>
    </recommendedName>
</protein>
<evidence type="ECO:0008006" key="7">
    <source>
        <dbReference type="Google" id="ProtNLM"/>
    </source>
</evidence>
<accession>A0A8J5ZFN5</accession>
<dbReference type="GO" id="GO:0022857">
    <property type="term" value="F:transmembrane transporter activity"/>
    <property type="evidence" value="ECO:0007669"/>
    <property type="project" value="InterPro"/>
</dbReference>
<keyword evidence="1 4" id="KW-0812">Transmembrane</keyword>
<feature type="transmembrane region" description="Helical" evidence="4">
    <location>
        <begin position="69"/>
        <end position="91"/>
    </location>
</feature>
<evidence type="ECO:0000313" key="5">
    <source>
        <dbReference type="EMBL" id="KAG8500252.1"/>
    </source>
</evidence>
<feature type="transmembrane region" description="Helical" evidence="4">
    <location>
        <begin position="162"/>
        <end position="181"/>
    </location>
</feature>
<dbReference type="OrthoDB" id="1728340at2759"/>
<organism evidence="5 6">
    <name type="scientific">Gossypium anomalum</name>
    <dbReference type="NCBI Taxonomy" id="47600"/>
    <lineage>
        <taxon>Eukaryota</taxon>
        <taxon>Viridiplantae</taxon>
        <taxon>Streptophyta</taxon>
        <taxon>Embryophyta</taxon>
        <taxon>Tracheophyta</taxon>
        <taxon>Spermatophyta</taxon>
        <taxon>Magnoliopsida</taxon>
        <taxon>eudicotyledons</taxon>
        <taxon>Gunneridae</taxon>
        <taxon>Pentapetalae</taxon>
        <taxon>rosids</taxon>
        <taxon>malvids</taxon>
        <taxon>Malvales</taxon>
        <taxon>Malvaceae</taxon>
        <taxon>Malvoideae</taxon>
        <taxon>Gossypium</taxon>
    </lineage>
</organism>
<dbReference type="Proteomes" id="UP000701853">
    <property type="component" value="Chromosome 2"/>
</dbReference>
<sequence length="266" mass="30223">MGRIENIFHRIKPPLLMVLVQIIFAGIKVMYKLPANDGMSLRVIVVYRFMFASIIMVPLKSLKKINRKVLLQAFLCGLFGSVCFKLIVKVFNGGSLVQNFTLRNPWLILIFCVLFVLNLLRVLVDSVTLLKARGADRQQEHPHALRAMENLAIRTNARKAKVCGILIGIGGAMVFTFYKGIDINIWSTNVNLLKHHHHQQVGPRPPYHGTGHFTIVCTVKDWNQRKLGWNVRLLAVTFMKCAWARLPGLKAINIPQKQHKENPFIG</sequence>
<dbReference type="InterPro" id="IPR030184">
    <property type="entry name" value="WAT1-related"/>
</dbReference>
<dbReference type="AlphaFoldDB" id="A0A8J5ZFN5"/>
<feature type="transmembrane region" description="Helical" evidence="4">
    <location>
        <begin position="15"/>
        <end position="33"/>
    </location>
</feature>
<dbReference type="PANTHER" id="PTHR31218">
    <property type="entry name" value="WAT1-RELATED PROTEIN"/>
    <property type="match status" value="1"/>
</dbReference>